<dbReference type="EMBL" id="VDMD01000014">
    <property type="protein sequence ID" value="TRM62123.1"/>
    <property type="molecule type" value="Genomic_DNA"/>
</dbReference>
<gene>
    <name evidence="2" type="ORF">BD626DRAFT_67502</name>
</gene>
<protein>
    <submittedName>
        <fullName evidence="2">Uncharacterized protein</fullName>
    </submittedName>
</protein>
<evidence type="ECO:0000256" key="1">
    <source>
        <dbReference type="SAM" id="MobiDB-lite"/>
    </source>
</evidence>
<proteinExistence type="predicted"/>
<dbReference type="OrthoDB" id="5370359at2759"/>
<dbReference type="AlphaFoldDB" id="A0A550CBE0"/>
<organism evidence="2 3">
    <name type="scientific">Schizophyllum amplum</name>
    <dbReference type="NCBI Taxonomy" id="97359"/>
    <lineage>
        <taxon>Eukaryota</taxon>
        <taxon>Fungi</taxon>
        <taxon>Dikarya</taxon>
        <taxon>Basidiomycota</taxon>
        <taxon>Agaricomycotina</taxon>
        <taxon>Agaricomycetes</taxon>
        <taxon>Agaricomycetidae</taxon>
        <taxon>Agaricales</taxon>
        <taxon>Schizophyllaceae</taxon>
        <taxon>Schizophyllum</taxon>
    </lineage>
</organism>
<accession>A0A550CBE0</accession>
<keyword evidence="3" id="KW-1185">Reference proteome</keyword>
<sequence>MPPKRKSDGAGGAATKKAKKGALSDADITLAKSVINDVLDGTGDIPEENVPVLAKYARFLEEEVAKYKPEEKTREDIEEEAETLKSIVVRGMQKLMKWVPSCKTKSAKLAYDCVCRDPVVFGALLGLPDAPKWKMHKYTVEEFENAIGSRIKGSARYATLWLNGNVNVRYDAAEGTFKITATYGI</sequence>
<feature type="region of interest" description="Disordered" evidence="1">
    <location>
        <begin position="1"/>
        <end position="23"/>
    </location>
</feature>
<evidence type="ECO:0000313" key="3">
    <source>
        <dbReference type="Proteomes" id="UP000320762"/>
    </source>
</evidence>
<evidence type="ECO:0000313" key="2">
    <source>
        <dbReference type="EMBL" id="TRM62123.1"/>
    </source>
</evidence>
<reference evidence="2 3" key="1">
    <citation type="journal article" date="2019" name="New Phytol.">
        <title>Comparative genomics reveals unique wood-decay strategies and fruiting body development in the Schizophyllaceae.</title>
        <authorList>
            <person name="Almasi E."/>
            <person name="Sahu N."/>
            <person name="Krizsan K."/>
            <person name="Balint B."/>
            <person name="Kovacs G.M."/>
            <person name="Kiss B."/>
            <person name="Cseklye J."/>
            <person name="Drula E."/>
            <person name="Henrissat B."/>
            <person name="Nagy I."/>
            <person name="Chovatia M."/>
            <person name="Adam C."/>
            <person name="LaButti K."/>
            <person name="Lipzen A."/>
            <person name="Riley R."/>
            <person name="Grigoriev I.V."/>
            <person name="Nagy L.G."/>
        </authorList>
    </citation>
    <scope>NUCLEOTIDE SEQUENCE [LARGE SCALE GENOMIC DNA]</scope>
    <source>
        <strain evidence="2 3">NL-1724</strain>
    </source>
</reference>
<name>A0A550CBE0_9AGAR</name>
<comment type="caution">
    <text evidence="2">The sequence shown here is derived from an EMBL/GenBank/DDBJ whole genome shotgun (WGS) entry which is preliminary data.</text>
</comment>
<dbReference type="Proteomes" id="UP000320762">
    <property type="component" value="Unassembled WGS sequence"/>
</dbReference>